<evidence type="ECO:0000256" key="4">
    <source>
        <dbReference type="ARBA" id="ARBA00022692"/>
    </source>
</evidence>
<feature type="transmembrane region" description="Helical" evidence="7">
    <location>
        <begin position="198"/>
        <end position="217"/>
    </location>
</feature>
<dbReference type="Gene3D" id="1.10.3720.10">
    <property type="entry name" value="MetI-like"/>
    <property type="match status" value="1"/>
</dbReference>
<evidence type="ECO:0000256" key="1">
    <source>
        <dbReference type="ARBA" id="ARBA00004651"/>
    </source>
</evidence>
<organism evidence="9 10">
    <name type="scientific">Parvimonas micra ATCC 33270</name>
    <dbReference type="NCBI Taxonomy" id="411465"/>
    <lineage>
        <taxon>Bacteria</taxon>
        <taxon>Bacillati</taxon>
        <taxon>Bacillota</taxon>
        <taxon>Tissierellia</taxon>
        <taxon>Tissierellales</taxon>
        <taxon>Peptoniphilaceae</taxon>
        <taxon>Parvimonas</taxon>
    </lineage>
</organism>
<dbReference type="CDD" id="cd06261">
    <property type="entry name" value="TM_PBP2"/>
    <property type="match status" value="1"/>
</dbReference>
<dbReference type="SUPFAM" id="SSF161098">
    <property type="entry name" value="MetI-like"/>
    <property type="match status" value="1"/>
</dbReference>
<feature type="transmembrane region" description="Helical" evidence="7">
    <location>
        <begin position="37"/>
        <end position="57"/>
    </location>
</feature>
<evidence type="ECO:0000256" key="3">
    <source>
        <dbReference type="ARBA" id="ARBA00022475"/>
    </source>
</evidence>
<comment type="similarity">
    <text evidence="7">Belongs to the binding-protein-dependent transport system permease family.</text>
</comment>
<feature type="transmembrane region" description="Helical" evidence="7">
    <location>
        <begin position="223"/>
        <end position="241"/>
    </location>
</feature>
<keyword evidence="4 7" id="KW-0812">Transmembrane</keyword>
<evidence type="ECO:0000256" key="6">
    <source>
        <dbReference type="ARBA" id="ARBA00023136"/>
    </source>
</evidence>
<dbReference type="PANTHER" id="PTHR30043">
    <property type="entry name" value="PHOSPHONATES TRANSPORT SYSTEM PERMEASE PROTEIN"/>
    <property type="match status" value="1"/>
</dbReference>
<dbReference type="InterPro" id="IPR000515">
    <property type="entry name" value="MetI-like"/>
</dbReference>
<dbReference type="HOGENOM" id="CLU_064254_1_2_9"/>
<comment type="subcellular location">
    <subcellularLocation>
        <location evidence="1 7">Cell membrane</location>
        <topology evidence="1 7">Multi-pass membrane protein</topology>
    </subcellularLocation>
</comment>
<keyword evidence="2 7" id="KW-0813">Transport</keyword>
<evidence type="ECO:0000259" key="8">
    <source>
        <dbReference type="PROSITE" id="PS50928"/>
    </source>
</evidence>
<dbReference type="PROSITE" id="PS50928">
    <property type="entry name" value="ABC_TM1"/>
    <property type="match status" value="1"/>
</dbReference>
<keyword evidence="3" id="KW-1003">Cell membrane</keyword>
<dbReference type="eggNOG" id="COG3639">
    <property type="taxonomic scope" value="Bacteria"/>
</dbReference>
<dbReference type="PANTHER" id="PTHR30043:SF1">
    <property type="entry name" value="ABC TRANSPORT SYSTEM PERMEASE PROTEIN P69"/>
    <property type="match status" value="1"/>
</dbReference>
<evidence type="ECO:0000313" key="10">
    <source>
        <dbReference type="Proteomes" id="UP000003162"/>
    </source>
</evidence>
<evidence type="ECO:0000313" key="9">
    <source>
        <dbReference type="EMBL" id="EDP23428.1"/>
    </source>
</evidence>
<dbReference type="Pfam" id="PF00528">
    <property type="entry name" value="BPD_transp_1"/>
    <property type="match status" value="1"/>
</dbReference>
<keyword evidence="5 7" id="KW-1133">Transmembrane helix</keyword>
<dbReference type="EMBL" id="ABEE02000017">
    <property type="protein sequence ID" value="EDP23428.1"/>
    <property type="molecule type" value="Genomic_DNA"/>
</dbReference>
<reference evidence="9 10" key="2">
    <citation type="submission" date="2007-09" db="EMBL/GenBank/DDBJ databases">
        <authorList>
            <person name="Fulton L."/>
            <person name="Clifton S."/>
            <person name="Fulton B."/>
            <person name="Xu J."/>
            <person name="Minx P."/>
            <person name="Pepin K.H."/>
            <person name="Johnson M."/>
            <person name="Thiruvilangam P."/>
            <person name="Bhonagiri V."/>
            <person name="Nash W.E."/>
            <person name="Mardis E.R."/>
            <person name="Wilson R.K."/>
        </authorList>
    </citation>
    <scope>NUCLEOTIDE SEQUENCE [LARGE SCALE GENOMIC DNA]</scope>
    <source>
        <strain evidence="9 10">ATCC 33270</strain>
    </source>
</reference>
<dbReference type="GO" id="GO:0015416">
    <property type="term" value="F:ABC-type phosphonate transporter activity"/>
    <property type="evidence" value="ECO:0007669"/>
    <property type="project" value="InterPro"/>
</dbReference>
<feature type="transmembrane region" description="Helical" evidence="7">
    <location>
        <begin position="155"/>
        <end position="174"/>
    </location>
</feature>
<feature type="transmembrane region" description="Helical" evidence="7">
    <location>
        <begin position="129"/>
        <end position="149"/>
    </location>
</feature>
<sequence>MKLENNMKNIFDTIFPKEKITLDNGKVVFRPRSKTPLITIIVIFLMYISVKVTGFNFEVFKNFGNFFNILKGMIPPDFSYSKEVITPLFDTIKMSLMGSFLGALVSLPIAILASSNITKNKFVNGFFKLFLSILRTLPSLVCALIATYIWGLGTFAGTVAIFIFSLSYVGKLLYESIETVDMGAFECMESMGFTKFYAFRYAILPVVLPSYISTALFNFEGNVRYAAILGYVGAGGIGMILNEKLGWREYSKVGTIVFLLLLTVFVIEIISEHFRGRLE</sequence>
<proteinExistence type="inferred from homology"/>
<reference evidence="9 10" key="1">
    <citation type="submission" date="2007-09" db="EMBL/GenBank/DDBJ databases">
        <title>Draft genome sequence of Peptostreptococcus micros (ATCC 33270).</title>
        <authorList>
            <person name="Sudarsanam P."/>
            <person name="Ley R."/>
            <person name="Guruge J."/>
            <person name="Turnbaugh P.J."/>
            <person name="Mahowald M."/>
            <person name="Liep D."/>
            <person name="Gordon J."/>
        </authorList>
    </citation>
    <scope>NUCLEOTIDE SEQUENCE [LARGE SCALE GENOMIC DNA]</scope>
    <source>
        <strain evidence="9 10">ATCC 33270</strain>
    </source>
</reference>
<name>A8SM80_9FIRM</name>
<protein>
    <submittedName>
        <fullName evidence="9">Phosphonate ABC transporter, permease protein PhnE</fullName>
    </submittedName>
</protein>
<feature type="domain" description="ABC transmembrane type-1" evidence="8">
    <location>
        <begin position="88"/>
        <end position="271"/>
    </location>
</feature>
<dbReference type="InterPro" id="IPR035906">
    <property type="entry name" value="MetI-like_sf"/>
</dbReference>
<dbReference type="AlphaFoldDB" id="A8SM80"/>
<feature type="transmembrane region" description="Helical" evidence="7">
    <location>
        <begin position="96"/>
        <end position="117"/>
    </location>
</feature>
<accession>A8SM80</accession>
<keyword evidence="6 7" id="KW-0472">Membrane</keyword>
<evidence type="ECO:0000256" key="2">
    <source>
        <dbReference type="ARBA" id="ARBA00022448"/>
    </source>
</evidence>
<dbReference type="GO" id="GO:0005886">
    <property type="term" value="C:plasma membrane"/>
    <property type="evidence" value="ECO:0007669"/>
    <property type="project" value="UniProtKB-SubCell"/>
</dbReference>
<dbReference type="Proteomes" id="UP000003162">
    <property type="component" value="Unassembled WGS sequence"/>
</dbReference>
<feature type="transmembrane region" description="Helical" evidence="7">
    <location>
        <begin position="253"/>
        <end position="271"/>
    </location>
</feature>
<evidence type="ECO:0000256" key="7">
    <source>
        <dbReference type="RuleBase" id="RU363032"/>
    </source>
</evidence>
<evidence type="ECO:0000256" key="5">
    <source>
        <dbReference type="ARBA" id="ARBA00022989"/>
    </source>
</evidence>
<dbReference type="NCBIfam" id="TIGR01097">
    <property type="entry name" value="PhnE"/>
    <property type="match status" value="1"/>
</dbReference>
<dbReference type="InterPro" id="IPR005769">
    <property type="entry name" value="PhnE/PtxC"/>
</dbReference>
<comment type="caution">
    <text evidence="9">The sequence shown here is derived from an EMBL/GenBank/DDBJ whole genome shotgun (WGS) entry which is preliminary data.</text>
</comment>
<gene>
    <name evidence="9" type="primary">phnE</name>
    <name evidence="9" type="ORF">PEPMIC_01232</name>
</gene>